<evidence type="ECO:0000259" key="6">
    <source>
        <dbReference type="Pfam" id="PF00931"/>
    </source>
</evidence>
<dbReference type="PANTHER" id="PTHR36766:SF40">
    <property type="entry name" value="DISEASE RESISTANCE PROTEIN RGA3"/>
    <property type="match status" value="1"/>
</dbReference>
<organism evidence="9 10">
    <name type="scientific">Cajanus cajan</name>
    <name type="common">Pigeon pea</name>
    <name type="synonym">Cajanus indicus</name>
    <dbReference type="NCBI Taxonomy" id="3821"/>
    <lineage>
        <taxon>Eukaryota</taxon>
        <taxon>Viridiplantae</taxon>
        <taxon>Streptophyta</taxon>
        <taxon>Embryophyta</taxon>
        <taxon>Tracheophyta</taxon>
        <taxon>Spermatophyta</taxon>
        <taxon>Magnoliopsida</taxon>
        <taxon>eudicotyledons</taxon>
        <taxon>Gunneridae</taxon>
        <taxon>Pentapetalae</taxon>
        <taxon>rosids</taxon>
        <taxon>fabids</taxon>
        <taxon>Fabales</taxon>
        <taxon>Fabaceae</taxon>
        <taxon>Papilionoideae</taxon>
        <taxon>50 kb inversion clade</taxon>
        <taxon>NPAAA clade</taxon>
        <taxon>indigoferoid/millettioid clade</taxon>
        <taxon>Phaseoleae</taxon>
        <taxon>Cajanus</taxon>
    </lineage>
</organism>
<evidence type="ECO:0000259" key="7">
    <source>
        <dbReference type="Pfam" id="PF18052"/>
    </source>
</evidence>
<dbReference type="Proteomes" id="UP000075243">
    <property type="component" value="Unassembled WGS sequence"/>
</dbReference>
<dbReference type="InterPro" id="IPR056789">
    <property type="entry name" value="LRR_R13L1-DRL21"/>
</dbReference>
<dbReference type="Gene3D" id="1.20.5.4130">
    <property type="match status" value="1"/>
</dbReference>
<dbReference type="Gramene" id="C.cajan_28134.t">
    <property type="protein sequence ID" value="C.cajan_28134.t"/>
    <property type="gene ID" value="C.cajan_28134"/>
</dbReference>
<dbReference type="SUPFAM" id="SSF52540">
    <property type="entry name" value="P-loop containing nucleoside triphosphate hydrolases"/>
    <property type="match status" value="1"/>
</dbReference>
<dbReference type="FunFam" id="3.40.50.300:FF:001091">
    <property type="entry name" value="Probable disease resistance protein At1g61300"/>
    <property type="match status" value="1"/>
</dbReference>
<evidence type="ECO:0000256" key="2">
    <source>
        <dbReference type="ARBA" id="ARBA00022737"/>
    </source>
</evidence>
<accession>A0A151RZ43</accession>
<dbReference type="InterPro" id="IPR027417">
    <property type="entry name" value="P-loop_NTPase"/>
</dbReference>
<feature type="domain" description="NB-ARC" evidence="6">
    <location>
        <begin position="183"/>
        <end position="355"/>
    </location>
</feature>
<evidence type="ECO:0000313" key="10">
    <source>
        <dbReference type="Proteomes" id="UP000075243"/>
    </source>
</evidence>
<dbReference type="AlphaFoldDB" id="A0A151RZ43"/>
<evidence type="ECO:0000313" key="9">
    <source>
        <dbReference type="EMBL" id="KYP47717.1"/>
    </source>
</evidence>
<dbReference type="GO" id="GO:0006952">
    <property type="term" value="P:defense response"/>
    <property type="evidence" value="ECO:0007669"/>
    <property type="project" value="UniProtKB-KW"/>
</dbReference>
<evidence type="ECO:0000256" key="1">
    <source>
        <dbReference type="ARBA" id="ARBA00022614"/>
    </source>
</evidence>
<dbReference type="OMA" id="KERSIHY"/>
<evidence type="ECO:0000259" key="8">
    <source>
        <dbReference type="Pfam" id="PF25019"/>
    </source>
</evidence>
<dbReference type="Pfam" id="PF25019">
    <property type="entry name" value="LRR_R13L1-DRL21"/>
    <property type="match status" value="1"/>
</dbReference>
<dbReference type="Gene3D" id="3.80.10.10">
    <property type="entry name" value="Ribonuclease Inhibitor"/>
    <property type="match status" value="1"/>
</dbReference>
<sequence>MAAELVGGALLSAFLQIAFDRLASPQVLDFFWGRKLNEMVLSKLKVKLRSINAVVDDAKLKQIEDQAVREWLFEVKDVVHYAEDLLDEIDYELIKCKMEAESETQTCTCKVPNFFNASLSSFNKKIDSRMKQVLGKLEYLAIQKGDLGLREATYSDDGSGSKVSQKLPSTSLVVESVIYGRNNDKEMIFNWLTSKTDNRNLLTILSIVGMGGVGKTTLAQHVYNDPRLEEADFDIKAWVCVSDEFNVLTITRAILEKIIKSKFDGDLEMLHGRLKEELSRKIFFLVLDDVWNEDHEKWEAVQTPLNYGAPGSSILLTTRSEKVASIVRSCKVHQLKQLQEEHCWEVFSKHAFQDNHPLLDDELKEIATKIVEKCKGLPLALKTMGSLLRTKSSIAEWNLEELPLNLYKLTNLRHLEFVCSMVRKMPMHLERMKNLQELSLFYVGTSSEFSIQQLRGLNLHGGLSIRELQNIVNPSDALIADFINKTHLERLELEWNQNHIPNDPRKEKEVLENLEPSKHLKNLTICNYGGTQFPSWLLNVNVVSLCMVNCKYCLVLPPCGVLPFLKELKIKGFDGIVSIGAEFYGSNSSSFSSLERLKFSNMKEWEEWECKAAFPRLSAPYLAKIVISGLENLKLLPKDMHILLPSVTDLMIRDCPQVEKLLDGGFPPNLKFIDLYGCFKLMASLKGTLAVNTCLQLLSVGKMEVESFPDEGFLPPSLTSLRISSYPDLKKLDYKGLSHLSFLEKLVFSFCPNLLYLPEEGLPKSISTFEIKGCPLLKIRCQKPEGEEWGKIAHIKNLKID</sequence>
<dbReference type="STRING" id="3821.A0A151RZ43"/>
<keyword evidence="1" id="KW-0433">Leucine-rich repeat</keyword>
<dbReference type="GO" id="GO:0051707">
    <property type="term" value="P:response to other organism"/>
    <property type="evidence" value="ECO:0007669"/>
    <property type="project" value="UniProtKB-ARBA"/>
</dbReference>
<reference evidence="9" key="1">
    <citation type="journal article" date="2012" name="Nat. Biotechnol.">
        <title>Draft genome sequence of pigeonpea (Cajanus cajan), an orphan legume crop of resource-poor farmers.</title>
        <authorList>
            <person name="Varshney R.K."/>
            <person name="Chen W."/>
            <person name="Li Y."/>
            <person name="Bharti A.K."/>
            <person name="Saxena R.K."/>
            <person name="Schlueter J.A."/>
            <person name="Donoghue M.T."/>
            <person name="Azam S."/>
            <person name="Fan G."/>
            <person name="Whaley A.M."/>
            <person name="Farmer A.D."/>
            <person name="Sheridan J."/>
            <person name="Iwata A."/>
            <person name="Tuteja R."/>
            <person name="Penmetsa R.V."/>
            <person name="Wu W."/>
            <person name="Upadhyaya H.D."/>
            <person name="Yang S.P."/>
            <person name="Shah T."/>
            <person name="Saxena K.B."/>
            <person name="Michael T."/>
            <person name="McCombie W.R."/>
            <person name="Yang B."/>
            <person name="Zhang G."/>
            <person name="Yang H."/>
            <person name="Wang J."/>
            <person name="Spillane C."/>
            <person name="Cook D.R."/>
            <person name="May G.D."/>
            <person name="Xu X."/>
            <person name="Jackson S.A."/>
        </authorList>
    </citation>
    <scope>NUCLEOTIDE SEQUENCE [LARGE SCALE GENOMIC DNA]</scope>
</reference>
<dbReference type="Gene3D" id="3.40.50.300">
    <property type="entry name" value="P-loop containing nucleotide triphosphate hydrolases"/>
    <property type="match status" value="1"/>
</dbReference>
<dbReference type="SUPFAM" id="SSF52058">
    <property type="entry name" value="L domain-like"/>
    <property type="match status" value="1"/>
</dbReference>
<dbReference type="InterPro" id="IPR002182">
    <property type="entry name" value="NB-ARC"/>
</dbReference>
<dbReference type="Pfam" id="PF00931">
    <property type="entry name" value="NB-ARC"/>
    <property type="match status" value="1"/>
</dbReference>
<dbReference type="PANTHER" id="PTHR36766">
    <property type="entry name" value="PLANT BROAD-SPECTRUM MILDEW RESISTANCE PROTEIN RPW8"/>
    <property type="match status" value="1"/>
</dbReference>
<protein>
    <submittedName>
        <fullName evidence="9">Disease resistance RPP13-like protein 1</fullName>
    </submittedName>
</protein>
<dbReference type="Pfam" id="PF18052">
    <property type="entry name" value="Rx_N"/>
    <property type="match status" value="1"/>
</dbReference>
<evidence type="ECO:0000256" key="4">
    <source>
        <dbReference type="ARBA" id="ARBA00022821"/>
    </source>
</evidence>
<proteinExistence type="predicted"/>
<keyword evidence="5" id="KW-0067">ATP-binding</keyword>
<dbReference type="Gene3D" id="1.10.8.430">
    <property type="entry name" value="Helical domain of apoptotic protease-activating factors"/>
    <property type="match status" value="1"/>
</dbReference>
<feature type="domain" description="R13L1/DRL21-like LRR repeat region" evidence="8">
    <location>
        <begin position="451"/>
        <end position="572"/>
    </location>
</feature>
<dbReference type="GO" id="GO:0005524">
    <property type="term" value="F:ATP binding"/>
    <property type="evidence" value="ECO:0007669"/>
    <property type="project" value="UniProtKB-KW"/>
</dbReference>
<keyword evidence="4" id="KW-0611">Plant defense</keyword>
<dbReference type="EMBL" id="KQ483520">
    <property type="protein sequence ID" value="KYP47717.1"/>
    <property type="molecule type" value="Genomic_DNA"/>
</dbReference>
<gene>
    <name evidence="9" type="ORF">KK1_030668</name>
</gene>
<dbReference type="PRINTS" id="PR00364">
    <property type="entry name" value="DISEASERSIST"/>
</dbReference>
<keyword evidence="2" id="KW-0677">Repeat</keyword>
<name>A0A151RZ43_CAJCA</name>
<evidence type="ECO:0000256" key="5">
    <source>
        <dbReference type="ARBA" id="ARBA00022840"/>
    </source>
</evidence>
<dbReference type="InterPro" id="IPR041118">
    <property type="entry name" value="Rx_N"/>
</dbReference>
<dbReference type="InterPro" id="IPR032675">
    <property type="entry name" value="LRR_dom_sf"/>
</dbReference>
<dbReference type="GO" id="GO:0043531">
    <property type="term" value="F:ADP binding"/>
    <property type="evidence" value="ECO:0007669"/>
    <property type="project" value="InterPro"/>
</dbReference>
<evidence type="ECO:0000256" key="3">
    <source>
        <dbReference type="ARBA" id="ARBA00022741"/>
    </source>
</evidence>
<keyword evidence="3" id="KW-0547">Nucleotide-binding</keyword>
<keyword evidence="10" id="KW-1185">Reference proteome</keyword>
<dbReference type="InterPro" id="IPR042197">
    <property type="entry name" value="Apaf_helical"/>
</dbReference>
<feature type="domain" description="Disease resistance N-terminal" evidence="7">
    <location>
        <begin position="11"/>
        <end position="101"/>
    </location>
</feature>